<name>X7EDR7_9RHOB</name>
<sequence>MRRLAVFLLLVWPALATAQSREVHPGELDLTVTIENGAVAPVQGEMVLVTIHGRYRRHVTLETLEQPELDGFNWMQLGQDWWYETQEAGQPVKNFKRRMALFPDRQGEVTIGPFVHRLTLTDEGDDWFEHPVASEPVTLTVEPVPAAAAGTEWWFPVRRLEISDDWSNAPDQLAEGEGVLRVIRVSAVGASPEMIPPMPELSSPSAMIFAHPEKRLVELSPEGPVSIAFWRWTIRPTNGVSAILEPIEFDYFDTVTRELHSVSISAQRVAMAEAMPPAQIPPPEARLHPISSVAGILVAFLGALAVVSPSRVAREAGLRRLPWLDPLARSLRRAAAHGDLVGMRRHAARLVLRDGATAERKRLLDVMDHAIFARVAGGPETRRLARDFLSRRARTDTEG</sequence>
<dbReference type="EMBL" id="JALZ01000012">
    <property type="protein sequence ID" value="ETX14234.1"/>
    <property type="molecule type" value="Genomic_DNA"/>
</dbReference>
<comment type="caution">
    <text evidence="2">The sequence shown here is derived from an EMBL/GenBank/DDBJ whole genome shotgun (WGS) entry which is preliminary data.</text>
</comment>
<keyword evidence="3" id="KW-1185">Reference proteome</keyword>
<organism evidence="2 3">
    <name type="scientific">Roseivivax halodurans JCM 10272</name>
    <dbReference type="NCBI Taxonomy" id="1449350"/>
    <lineage>
        <taxon>Bacteria</taxon>
        <taxon>Pseudomonadati</taxon>
        <taxon>Pseudomonadota</taxon>
        <taxon>Alphaproteobacteria</taxon>
        <taxon>Rhodobacterales</taxon>
        <taxon>Roseobacteraceae</taxon>
        <taxon>Roseivivax</taxon>
    </lineage>
</organism>
<dbReference type="PANTHER" id="PTHR40940">
    <property type="entry name" value="PROTEIN BATD-RELATED"/>
    <property type="match status" value="1"/>
</dbReference>
<evidence type="ECO:0000256" key="1">
    <source>
        <dbReference type="SAM" id="SignalP"/>
    </source>
</evidence>
<evidence type="ECO:0000313" key="2">
    <source>
        <dbReference type="EMBL" id="ETX14234.1"/>
    </source>
</evidence>
<dbReference type="Proteomes" id="UP000022447">
    <property type="component" value="Unassembled WGS sequence"/>
</dbReference>
<reference evidence="2 3" key="1">
    <citation type="submission" date="2014-01" db="EMBL/GenBank/DDBJ databases">
        <title>Roseivivax halodurans JCM 10272 Genome Sequencing.</title>
        <authorList>
            <person name="Lai Q."/>
            <person name="Li G."/>
            <person name="Shao Z."/>
        </authorList>
    </citation>
    <scope>NUCLEOTIDE SEQUENCE [LARGE SCALE GENOMIC DNA]</scope>
    <source>
        <strain evidence="2 3">JCM 10272</strain>
    </source>
</reference>
<proteinExistence type="predicted"/>
<protein>
    <recommendedName>
        <fullName evidence="4">Protein BatD</fullName>
    </recommendedName>
</protein>
<evidence type="ECO:0008006" key="4">
    <source>
        <dbReference type="Google" id="ProtNLM"/>
    </source>
</evidence>
<dbReference type="OrthoDB" id="7688940at2"/>
<dbReference type="PANTHER" id="PTHR40940:SF2">
    <property type="entry name" value="BATD"/>
    <property type="match status" value="1"/>
</dbReference>
<accession>X7EDR7</accession>
<dbReference type="STRING" id="1449350.OCH239_03965"/>
<feature type="chain" id="PRO_5004977189" description="Protein BatD" evidence="1">
    <location>
        <begin position="19"/>
        <end position="399"/>
    </location>
</feature>
<evidence type="ECO:0000313" key="3">
    <source>
        <dbReference type="Proteomes" id="UP000022447"/>
    </source>
</evidence>
<dbReference type="RefSeq" id="WP_037262991.1">
    <property type="nucleotide sequence ID" value="NZ_JALZ01000012.1"/>
</dbReference>
<dbReference type="AlphaFoldDB" id="X7EDR7"/>
<gene>
    <name evidence="2" type="ORF">OCH239_03965</name>
</gene>
<dbReference type="InterPro" id="IPR025738">
    <property type="entry name" value="BatD"/>
</dbReference>
<dbReference type="eggNOG" id="ENOG502Z94R">
    <property type="taxonomic scope" value="Bacteria"/>
</dbReference>
<feature type="signal peptide" evidence="1">
    <location>
        <begin position="1"/>
        <end position="18"/>
    </location>
</feature>
<keyword evidence="1" id="KW-0732">Signal</keyword>
<dbReference type="PATRIC" id="fig|1449350.3.peg.2511"/>